<evidence type="ECO:0000256" key="2">
    <source>
        <dbReference type="ARBA" id="ARBA00009995"/>
    </source>
</evidence>
<dbReference type="EMBL" id="KN550675">
    <property type="protein sequence ID" value="KHJ93637.1"/>
    <property type="molecule type" value="Genomic_DNA"/>
</dbReference>
<feature type="signal peptide" evidence="11">
    <location>
        <begin position="1"/>
        <end position="16"/>
    </location>
</feature>
<comment type="catalytic activity">
    <reaction evidence="10">
        <text>glucuronate acceptor + UDP-alpha-D-glucuronate = acceptor beta-D-glucuronoside + UDP + H(+)</text>
        <dbReference type="Rhea" id="RHEA:21032"/>
        <dbReference type="ChEBI" id="CHEBI:15378"/>
        <dbReference type="ChEBI" id="CHEBI:58052"/>
        <dbReference type="ChEBI" id="CHEBI:58223"/>
        <dbReference type="ChEBI" id="CHEBI:132367"/>
        <dbReference type="ChEBI" id="CHEBI:132368"/>
        <dbReference type="EC" id="2.4.1.17"/>
    </reaction>
</comment>
<evidence type="ECO:0000256" key="3">
    <source>
        <dbReference type="ARBA" id="ARBA00012544"/>
    </source>
</evidence>
<dbReference type="OrthoDB" id="5835829at2759"/>
<evidence type="ECO:0000256" key="7">
    <source>
        <dbReference type="ARBA" id="ARBA00022729"/>
    </source>
</evidence>
<dbReference type="AlphaFoldDB" id="A0A0B1TCV8"/>
<keyword evidence="5 12" id="KW-0808">Transferase</keyword>
<dbReference type="Proteomes" id="UP000053660">
    <property type="component" value="Unassembled WGS sequence"/>
</dbReference>
<accession>A0A0B1TCV8</accession>
<dbReference type="Gene3D" id="3.40.50.2000">
    <property type="entry name" value="Glycogen Phosphorylase B"/>
    <property type="match status" value="2"/>
</dbReference>
<sequence length="672" mass="74883">MLLLPALSILITCCSSYKILVYNRKSAYSHMNFLGKVADTLVDAGHDVVTLQPVIVPMGANGTRKSRIIHVELDKKLAADLMGDRKDNAKMWTNNAANPLLVLEHIPFMRGLTIATTKRILDDKELLEQLKSENFDVGIAELFDYGGIPVFEAIGLKNIIGAHTLSCLSEATAYAIGVPVIPSFMPASQGITDDSTSFSNRAINLLFTYFSYYFQISIADAAETVMMEKLGKAAVPVWDVVANMSWILTNTEPFLEFAKPTLHKVVDIGGIGVPKPKPLEEKWNKILNLRSRTVLISFGSMVKSKAMPYEYKTAIIELVKSYPDITFIWKYEDPDDAPFAAGVENLFLSQWTPQNDLLASQGITDDSTSFSNRAINLLFTYFSYYFQVSIADAAETVMMEKLGKAAVPIWDVVANMSWILTNTEPFLEFAKPTLHKVVDIGGIGVPKPKPLEEKWNKILNLRSRTVLISFGSMVKSKAMPYEYKTAIVELVKSYPDITFIWKYEDPDDAPFAAGVENLFLSQWTPQNDLLADDRLTLFITHGGAGSLLESATSGKPVILIPLYGDQVRNAKLAIRHGFGIMLTKEDLGDSTLMHETVAKILNDKKYTKAAHRIRNLLAKRPFSPEEKLLKTVELAVEFGPIPELYILDTGCYMFFCYLLGVPLLKDDFKGCI</sequence>
<evidence type="ECO:0000256" key="11">
    <source>
        <dbReference type="SAM" id="SignalP"/>
    </source>
</evidence>
<dbReference type="InterPro" id="IPR035595">
    <property type="entry name" value="UDP_glycos_trans_CS"/>
</dbReference>
<evidence type="ECO:0000313" key="12">
    <source>
        <dbReference type="EMBL" id="KHJ93637.1"/>
    </source>
</evidence>
<organism evidence="12 13">
    <name type="scientific">Oesophagostomum dentatum</name>
    <name type="common">Nodular worm</name>
    <dbReference type="NCBI Taxonomy" id="61180"/>
    <lineage>
        <taxon>Eukaryota</taxon>
        <taxon>Metazoa</taxon>
        <taxon>Ecdysozoa</taxon>
        <taxon>Nematoda</taxon>
        <taxon>Chromadorea</taxon>
        <taxon>Rhabditida</taxon>
        <taxon>Rhabditina</taxon>
        <taxon>Rhabditomorpha</taxon>
        <taxon>Strongyloidea</taxon>
        <taxon>Strongylidae</taxon>
        <taxon>Oesophagostomum</taxon>
    </lineage>
</organism>
<comment type="subcellular location">
    <subcellularLocation>
        <location evidence="1">Membrane</location>
        <topology evidence="1">Single-pass membrane protein</topology>
    </subcellularLocation>
</comment>
<keyword evidence="13" id="KW-1185">Reference proteome</keyword>
<keyword evidence="8" id="KW-1133">Transmembrane helix</keyword>
<evidence type="ECO:0000256" key="10">
    <source>
        <dbReference type="ARBA" id="ARBA00047475"/>
    </source>
</evidence>
<dbReference type="SUPFAM" id="SSF53756">
    <property type="entry name" value="UDP-Glycosyltransferase/glycogen phosphorylase"/>
    <property type="match status" value="2"/>
</dbReference>
<keyword evidence="7 11" id="KW-0732">Signal</keyword>
<evidence type="ECO:0000313" key="13">
    <source>
        <dbReference type="Proteomes" id="UP000053660"/>
    </source>
</evidence>
<reference evidence="12 13" key="1">
    <citation type="submission" date="2014-03" db="EMBL/GenBank/DDBJ databases">
        <title>Draft genome of the hookworm Oesophagostomum dentatum.</title>
        <authorList>
            <person name="Mitreva M."/>
        </authorList>
    </citation>
    <scope>NUCLEOTIDE SEQUENCE [LARGE SCALE GENOMIC DNA]</scope>
    <source>
        <strain evidence="12 13">OD-Hann</strain>
    </source>
</reference>
<protein>
    <recommendedName>
        <fullName evidence="3">glucuronosyltransferase</fullName>
        <ecNumber evidence="3">2.4.1.17</ecNumber>
    </recommendedName>
</protein>
<evidence type="ECO:0000256" key="8">
    <source>
        <dbReference type="ARBA" id="ARBA00022989"/>
    </source>
</evidence>
<dbReference type="Pfam" id="PF00201">
    <property type="entry name" value="UDPGT"/>
    <property type="match status" value="2"/>
</dbReference>
<keyword evidence="9" id="KW-0472">Membrane</keyword>
<evidence type="ECO:0000256" key="5">
    <source>
        <dbReference type="ARBA" id="ARBA00022679"/>
    </source>
</evidence>
<dbReference type="EC" id="2.4.1.17" evidence="3"/>
<dbReference type="PROSITE" id="PS00375">
    <property type="entry name" value="UDPGT"/>
    <property type="match status" value="1"/>
</dbReference>
<comment type="similarity">
    <text evidence="2">Belongs to the UDP-glycosyltransferase family.</text>
</comment>
<name>A0A0B1TCV8_OESDE</name>
<dbReference type="PANTHER" id="PTHR48043">
    <property type="entry name" value="EG:EG0003.4 PROTEIN-RELATED"/>
    <property type="match status" value="1"/>
</dbReference>
<keyword evidence="4" id="KW-0328">Glycosyltransferase</keyword>
<dbReference type="FunFam" id="3.40.50.2000:FF:000038">
    <property type="entry name" value="UDP-GlucuronosylTransferase"/>
    <property type="match status" value="1"/>
</dbReference>
<gene>
    <name evidence="12" type="ORF">OESDEN_06446</name>
</gene>
<keyword evidence="6" id="KW-0812">Transmembrane</keyword>
<evidence type="ECO:0000256" key="4">
    <source>
        <dbReference type="ARBA" id="ARBA00022676"/>
    </source>
</evidence>
<dbReference type="GO" id="GO:0015020">
    <property type="term" value="F:glucuronosyltransferase activity"/>
    <property type="evidence" value="ECO:0007669"/>
    <property type="project" value="UniProtKB-EC"/>
</dbReference>
<dbReference type="InterPro" id="IPR002213">
    <property type="entry name" value="UDP_glucos_trans"/>
</dbReference>
<evidence type="ECO:0000256" key="9">
    <source>
        <dbReference type="ARBA" id="ARBA00023136"/>
    </source>
</evidence>
<dbReference type="CDD" id="cd03784">
    <property type="entry name" value="GT1_Gtf-like"/>
    <property type="match status" value="1"/>
</dbReference>
<dbReference type="PANTHER" id="PTHR48043:SF150">
    <property type="entry name" value="GLUCURONOSYLTRANSFERASE"/>
    <property type="match status" value="1"/>
</dbReference>
<dbReference type="GO" id="GO:0016020">
    <property type="term" value="C:membrane"/>
    <property type="evidence" value="ECO:0007669"/>
    <property type="project" value="UniProtKB-SubCell"/>
</dbReference>
<proteinExistence type="inferred from homology"/>
<dbReference type="InterPro" id="IPR050271">
    <property type="entry name" value="UDP-glycosyltransferase"/>
</dbReference>
<feature type="chain" id="PRO_5002065845" description="glucuronosyltransferase" evidence="11">
    <location>
        <begin position="17"/>
        <end position="672"/>
    </location>
</feature>
<evidence type="ECO:0000256" key="1">
    <source>
        <dbReference type="ARBA" id="ARBA00004167"/>
    </source>
</evidence>
<evidence type="ECO:0000256" key="6">
    <source>
        <dbReference type="ARBA" id="ARBA00022692"/>
    </source>
</evidence>